<dbReference type="Proteomes" id="UP000183400">
    <property type="component" value="Unassembled WGS sequence"/>
</dbReference>
<gene>
    <name evidence="1" type="ORF">SAMN05444358_10984</name>
</gene>
<protein>
    <submittedName>
        <fullName evidence="1">Uncharacterized protein</fullName>
    </submittedName>
</protein>
<organism evidence="1 2">
    <name type="scientific">Ruegeria halocynthiae</name>
    <dbReference type="NCBI Taxonomy" id="985054"/>
    <lineage>
        <taxon>Bacteria</taxon>
        <taxon>Pseudomonadati</taxon>
        <taxon>Pseudomonadota</taxon>
        <taxon>Alphaproteobacteria</taxon>
        <taxon>Rhodobacterales</taxon>
        <taxon>Roseobacteraceae</taxon>
        <taxon>Ruegeria</taxon>
    </lineage>
</organism>
<evidence type="ECO:0000313" key="2">
    <source>
        <dbReference type="Proteomes" id="UP000183400"/>
    </source>
</evidence>
<sequence length="38" mass="4298">MFSEKKPPIFGGFFYVRHGLDQPPVPISSVHQILPPFS</sequence>
<dbReference type="AlphaFoldDB" id="A0A1H3DTM9"/>
<dbReference type="EMBL" id="FNNP01000009">
    <property type="protein sequence ID" value="SDX69766.1"/>
    <property type="molecule type" value="Genomic_DNA"/>
</dbReference>
<evidence type="ECO:0000313" key="1">
    <source>
        <dbReference type="EMBL" id="SDX69766.1"/>
    </source>
</evidence>
<name>A0A1H3DTM9_9RHOB</name>
<reference evidence="2" key="1">
    <citation type="submission" date="2016-10" db="EMBL/GenBank/DDBJ databases">
        <authorList>
            <person name="Varghese N."/>
            <person name="Submissions S."/>
        </authorList>
    </citation>
    <scope>NUCLEOTIDE SEQUENCE [LARGE SCALE GENOMIC DNA]</scope>
    <source>
        <strain evidence="2">DSM 27839</strain>
    </source>
</reference>
<keyword evidence="2" id="KW-1185">Reference proteome</keyword>
<accession>A0A1H3DTM9</accession>
<proteinExistence type="predicted"/>